<dbReference type="GO" id="GO:0003700">
    <property type="term" value="F:DNA-binding transcription factor activity"/>
    <property type="evidence" value="ECO:0007669"/>
    <property type="project" value="InterPro"/>
</dbReference>
<dbReference type="InterPro" id="IPR036388">
    <property type="entry name" value="WH-like_DNA-bd_sf"/>
</dbReference>
<dbReference type="PANTHER" id="PTHR33164">
    <property type="entry name" value="TRANSCRIPTIONAL REGULATOR, MARR FAMILY"/>
    <property type="match status" value="1"/>
</dbReference>
<dbReference type="EMBL" id="CP032698">
    <property type="protein sequence ID" value="AYG78249.1"/>
    <property type="molecule type" value="Genomic_DNA"/>
</dbReference>
<dbReference type="AlphaFoldDB" id="A0A387H4W2"/>
<protein>
    <recommendedName>
        <fullName evidence="1">HTH marR-type domain-containing protein</fullName>
    </recommendedName>
</protein>
<dbReference type="SMART" id="SM00347">
    <property type="entry name" value="HTH_MARR"/>
    <property type="match status" value="1"/>
</dbReference>
<dbReference type="PROSITE" id="PS50995">
    <property type="entry name" value="HTH_MARR_2"/>
    <property type="match status" value="1"/>
</dbReference>
<dbReference type="InterPro" id="IPR039422">
    <property type="entry name" value="MarR/SlyA-like"/>
</dbReference>
<evidence type="ECO:0000313" key="3">
    <source>
        <dbReference type="Proteomes" id="UP000271554"/>
    </source>
</evidence>
<dbReference type="SUPFAM" id="SSF46785">
    <property type="entry name" value="Winged helix' DNA-binding domain"/>
    <property type="match status" value="1"/>
</dbReference>
<dbReference type="PANTHER" id="PTHR33164:SF103">
    <property type="entry name" value="REGULATORY PROTEIN MARR"/>
    <property type="match status" value="1"/>
</dbReference>
<dbReference type="OrthoDB" id="3830756at2"/>
<dbReference type="GO" id="GO:0006950">
    <property type="term" value="P:response to stress"/>
    <property type="evidence" value="ECO:0007669"/>
    <property type="project" value="TreeGrafter"/>
</dbReference>
<accession>A0A387H4W2</accession>
<proteinExistence type="predicted"/>
<evidence type="ECO:0000313" key="2">
    <source>
        <dbReference type="EMBL" id="AYG78249.1"/>
    </source>
</evidence>
<dbReference type="Gene3D" id="1.10.10.10">
    <property type="entry name" value="Winged helix-like DNA-binding domain superfamily/Winged helix DNA-binding domain"/>
    <property type="match status" value="1"/>
</dbReference>
<keyword evidence="3" id="KW-1185">Reference proteome</keyword>
<dbReference type="Pfam" id="PF01047">
    <property type="entry name" value="MarR"/>
    <property type="match status" value="1"/>
</dbReference>
<dbReference type="InterPro" id="IPR000835">
    <property type="entry name" value="HTH_MarR-typ"/>
</dbReference>
<dbReference type="Proteomes" id="UP000271554">
    <property type="component" value="Chromosome"/>
</dbReference>
<evidence type="ECO:0000259" key="1">
    <source>
        <dbReference type="PROSITE" id="PS50995"/>
    </source>
</evidence>
<organism evidence="2 3">
    <name type="scientific">Streptomyces hundungensis</name>
    <dbReference type="NCBI Taxonomy" id="1077946"/>
    <lineage>
        <taxon>Bacteria</taxon>
        <taxon>Bacillati</taxon>
        <taxon>Actinomycetota</taxon>
        <taxon>Actinomycetes</taxon>
        <taxon>Kitasatosporales</taxon>
        <taxon>Streptomycetaceae</taxon>
        <taxon>Streptomyces</taxon>
    </lineage>
</organism>
<feature type="domain" description="HTH marR-type" evidence="1">
    <location>
        <begin position="30"/>
        <end position="162"/>
    </location>
</feature>
<dbReference type="KEGG" id="shun:DWB77_00356"/>
<name>A0A387H4W2_9ACTN</name>
<reference evidence="2 3" key="1">
    <citation type="submission" date="2018-10" db="EMBL/GenBank/DDBJ databases">
        <title>Relationship between Morphology and Antimicrobial Activity in Streptomyces.</title>
        <authorList>
            <person name="Kang H.J."/>
            <person name="Kim S.B."/>
        </authorList>
    </citation>
    <scope>NUCLEOTIDE SEQUENCE [LARGE SCALE GENOMIC DNA]</scope>
    <source>
        <strain evidence="2 3">BH38</strain>
    </source>
</reference>
<gene>
    <name evidence="2" type="ORF">DWB77_00356</name>
</gene>
<sequence length="182" mass="19613">MPQRLPRRLKTVPVESDHFDEGPAGHQGSAAVAAREVIEVLEVLWGQSRDLAPTAPVSTSQLRVLYILADNDGINLRSLGEELGSAPSSVSRMCDRLHALDFIERAPSSASRREVELRLSSKGVRYLRDLRARREASLAEVVAGMTSAEQSAFARGLAGFRSAVLREKGASGSMRGETTGTA</sequence>
<dbReference type="InterPro" id="IPR036390">
    <property type="entry name" value="WH_DNA-bd_sf"/>
</dbReference>